<dbReference type="InterPro" id="IPR015615">
    <property type="entry name" value="TGF-beta-rel"/>
</dbReference>
<evidence type="ECO:0000256" key="2">
    <source>
        <dbReference type="ARBA" id="ARBA00006656"/>
    </source>
</evidence>
<dbReference type="CDD" id="cd13756">
    <property type="entry name" value="TGF_beta_BMPs_GDFs"/>
    <property type="match status" value="1"/>
</dbReference>
<evidence type="ECO:0000256" key="3">
    <source>
        <dbReference type="ARBA" id="ARBA00022525"/>
    </source>
</evidence>
<comment type="caution">
    <text evidence="9">The sequence shown here is derived from an EMBL/GenBank/DDBJ whole genome shotgun (WGS) entry which is preliminary data.</text>
</comment>
<keyword evidence="5" id="KW-1015">Disulfide bond</keyword>
<evidence type="ECO:0000256" key="7">
    <source>
        <dbReference type="SAM" id="SignalP"/>
    </source>
</evidence>
<dbReference type="SMART" id="SM00204">
    <property type="entry name" value="TGFB"/>
    <property type="match status" value="1"/>
</dbReference>
<evidence type="ECO:0000256" key="5">
    <source>
        <dbReference type="ARBA" id="ARBA00023157"/>
    </source>
</evidence>
<evidence type="ECO:0000259" key="8">
    <source>
        <dbReference type="PROSITE" id="PS51362"/>
    </source>
</evidence>
<comment type="subcellular location">
    <subcellularLocation>
        <location evidence="1">Secreted</location>
    </subcellularLocation>
</comment>
<dbReference type="InterPro" id="IPR001839">
    <property type="entry name" value="TGF-b_C"/>
</dbReference>
<sequence length="336" mass="37543">MKLCLCFLLFSSQAFIACSIAIGEERKVTEKEDISFEGNKTETPSFLSTFYEELVEENEAHGMAYFLESFQAQSSISFVRNQETDEFLLPPHVKAQAGTIRKADIFLSTHELGANKKLTVSIHETRTGVKMSSRQLSTHQSGWLSLPVTRIVKRWIARKDAPLRFKVFVKRSGGFATANTDDVKIPKVWLIVYSEAQQGQAFPYLALNLKTSGSSVSRMRRDNSPSKMAASEKPCRKEDMVIESLEFGKTAKVIYPRTFNAYQCSGNCSSNTGKARFINHSILKAFVSQKNGIKGKGGSCCIPSKLKPITLILVTDEKGYLIKTIRDIVVEECACY</sequence>
<evidence type="ECO:0000313" key="10">
    <source>
        <dbReference type="Proteomes" id="UP001159427"/>
    </source>
</evidence>
<dbReference type="InterPro" id="IPR017948">
    <property type="entry name" value="TGFb_CS"/>
</dbReference>
<dbReference type="Pfam" id="PF00019">
    <property type="entry name" value="TGF_beta"/>
    <property type="match status" value="1"/>
</dbReference>
<dbReference type="Gene3D" id="2.60.120.970">
    <property type="match status" value="1"/>
</dbReference>
<dbReference type="PANTHER" id="PTHR11848">
    <property type="entry name" value="TGF-BETA FAMILY"/>
    <property type="match status" value="1"/>
</dbReference>
<proteinExistence type="inferred from homology"/>
<evidence type="ECO:0000313" key="9">
    <source>
        <dbReference type="EMBL" id="CAH3014751.1"/>
    </source>
</evidence>
<feature type="chain" id="PRO_5045196032" description="TGF-beta family profile domain-containing protein" evidence="7">
    <location>
        <begin position="20"/>
        <end position="336"/>
    </location>
</feature>
<dbReference type="Gene3D" id="2.10.90.10">
    <property type="entry name" value="Cystine-knot cytokines"/>
    <property type="match status" value="1"/>
</dbReference>
<evidence type="ECO:0000256" key="4">
    <source>
        <dbReference type="ARBA" id="ARBA00023030"/>
    </source>
</evidence>
<dbReference type="EMBL" id="CALNXI010000014">
    <property type="protein sequence ID" value="CAH3014751.1"/>
    <property type="molecule type" value="Genomic_DNA"/>
</dbReference>
<dbReference type="PANTHER" id="PTHR11848:SF309">
    <property type="entry name" value="INHIBIN BETA CHAIN"/>
    <property type="match status" value="1"/>
</dbReference>
<protein>
    <recommendedName>
        <fullName evidence="8">TGF-beta family profile domain-containing protein</fullName>
    </recommendedName>
</protein>
<dbReference type="PROSITE" id="PS00250">
    <property type="entry name" value="TGF_BETA_1"/>
    <property type="match status" value="1"/>
</dbReference>
<gene>
    <name evidence="9" type="ORF">PEVE_00006163</name>
</gene>
<accession>A0ABN8LFT1</accession>
<reference evidence="9 10" key="1">
    <citation type="submission" date="2022-05" db="EMBL/GenBank/DDBJ databases">
        <authorList>
            <consortium name="Genoscope - CEA"/>
            <person name="William W."/>
        </authorList>
    </citation>
    <scope>NUCLEOTIDE SEQUENCE [LARGE SCALE GENOMIC DNA]</scope>
</reference>
<dbReference type="SUPFAM" id="SSF57501">
    <property type="entry name" value="Cystine-knot cytokines"/>
    <property type="match status" value="1"/>
</dbReference>
<dbReference type="PROSITE" id="PS51257">
    <property type="entry name" value="PROKAR_LIPOPROTEIN"/>
    <property type="match status" value="1"/>
</dbReference>
<dbReference type="InterPro" id="IPR029034">
    <property type="entry name" value="Cystine-knot_cytokine"/>
</dbReference>
<dbReference type="Proteomes" id="UP001159427">
    <property type="component" value="Unassembled WGS sequence"/>
</dbReference>
<dbReference type="PROSITE" id="PS51362">
    <property type="entry name" value="TGF_BETA_2"/>
    <property type="match status" value="1"/>
</dbReference>
<feature type="domain" description="TGF-beta family profile" evidence="8">
    <location>
        <begin position="218"/>
        <end position="336"/>
    </location>
</feature>
<comment type="similarity">
    <text evidence="2 6">Belongs to the TGF-beta family.</text>
</comment>
<keyword evidence="3" id="KW-0964">Secreted</keyword>
<keyword evidence="4 6" id="KW-0339">Growth factor</keyword>
<evidence type="ECO:0000256" key="6">
    <source>
        <dbReference type="RuleBase" id="RU000354"/>
    </source>
</evidence>
<keyword evidence="7" id="KW-0732">Signal</keyword>
<name>A0ABN8LFT1_9CNID</name>
<feature type="signal peptide" evidence="7">
    <location>
        <begin position="1"/>
        <end position="19"/>
    </location>
</feature>
<keyword evidence="10" id="KW-1185">Reference proteome</keyword>
<evidence type="ECO:0000256" key="1">
    <source>
        <dbReference type="ARBA" id="ARBA00004613"/>
    </source>
</evidence>
<organism evidence="9 10">
    <name type="scientific">Porites evermanni</name>
    <dbReference type="NCBI Taxonomy" id="104178"/>
    <lineage>
        <taxon>Eukaryota</taxon>
        <taxon>Metazoa</taxon>
        <taxon>Cnidaria</taxon>
        <taxon>Anthozoa</taxon>
        <taxon>Hexacorallia</taxon>
        <taxon>Scleractinia</taxon>
        <taxon>Fungiina</taxon>
        <taxon>Poritidae</taxon>
        <taxon>Porites</taxon>
    </lineage>
</organism>